<protein>
    <submittedName>
        <fullName evidence="2">Phosphopantothenoylcysteine decarboxylase</fullName>
    </submittedName>
</protein>
<evidence type="ECO:0000313" key="3">
    <source>
        <dbReference type="Proteomes" id="UP001082703"/>
    </source>
</evidence>
<dbReference type="Gene3D" id="3.40.50.1950">
    <property type="entry name" value="Flavin prenyltransferase-like"/>
    <property type="match status" value="1"/>
</dbReference>
<dbReference type="InterPro" id="IPR003382">
    <property type="entry name" value="Flavoprotein"/>
</dbReference>
<name>A0ABT4BV21_9FIRM</name>
<keyword evidence="3" id="KW-1185">Reference proteome</keyword>
<dbReference type="Proteomes" id="UP001082703">
    <property type="component" value="Unassembled WGS sequence"/>
</dbReference>
<comment type="caution">
    <text evidence="2">The sequence shown here is derived from an EMBL/GenBank/DDBJ whole genome shotgun (WGS) entry which is preliminary data.</text>
</comment>
<dbReference type="Pfam" id="PF02441">
    <property type="entry name" value="Flavoprotein"/>
    <property type="match status" value="1"/>
</dbReference>
<proteinExistence type="predicted"/>
<dbReference type="RefSeq" id="WP_268058784.1">
    <property type="nucleotide sequence ID" value="NZ_JAPOHA010000010.1"/>
</dbReference>
<gene>
    <name evidence="2" type="ORF">OUY18_10755</name>
</gene>
<accession>A0ABT4BV21</accession>
<organism evidence="2 3">
    <name type="scientific">Caproiciproducens galactitolivorans</name>
    <dbReference type="NCBI Taxonomy" id="642589"/>
    <lineage>
        <taxon>Bacteria</taxon>
        <taxon>Bacillati</taxon>
        <taxon>Bacillota</taxon>
        <taxon>Clostridia</taxon>
        <taxon>Eubacteriales</taxon>
        <taxon>Acutalibacteraceae</taxon>
        <taxon>Caproiciproducens</taxon>
    </lineage>
</organism>
<reference evidence="2 3" key="1">
    <citation type="submission" date="2022-11" db="EMBL/GenBank/DDBJ databases">
        <authorList>
            <person name="Caiyu Z."/>
        </authorList>
    </citation>
    <scope>NUCLEOTIDE SEQUENCE [LARGE SCALE GENOMIC DNA]</scope>
    <source>
        <strain evidence="2 3">YR-4</strain>
    </source>
</reference>
<dbReference type="InterPro" id="IPR036551">
    <property type="entry name" value="Flavin_trans-like"/>
</dbReference>
<evidence type="ECO:0000259" key="1">
    <source>
        <dbReference type="Pfam" id="PF02441"/>
    </source>
</evidence>
<evidence type="ECO:0000313" key="2">
    <source>
        <dbReference type="EMBL" id="MCY1714732.1"/>
    </source>
</evidence>
<sequence>MKNIVLGVTGSIAAYKAADITNTLTKSGYNVDVILTKGGMAFITPLTLQTLSKNRVYTDMFELNYPREVTHISLCKKADAFVIAPASADIIGKLANGIADDMLSTVALAMRDIPLLIAPAMNTRMYENPIVKDNIEKLKKYGYQIIEPKEALLACGDLGKGALADVGEIVRAITDNLREKPV</sequence>
<feature type="domain" description="Flavoprotein" evidence="1">
    <location>
        <begin position="2"/>
        <end position="176"/>
    </location>
</feature>
<dbReference type="EMBL" id="JAPOHA010000010">
    <property type="protein sequence ID" value="MCY1714732.1"/>
    <property type="molecule type" value="Genomic_DNA"/>
</dbReference>
<dbReference type="PANTHER" id="PTHR14359:SF6">
    <property type="entry name" value="PHOSPHOPANTOTHENOYLCYSTEINE DECARBOXYLASE"/>
    <property type="match status" value="1"/>
</dbReference>
<dbReference type="PANTHER" id="PTHR14359">
    <property type="entry name" value="HOMO-OLIGOMERIC FLAVIN CONTAINING CYS DECARBOXYLASE FAMILY"/>
    <property type="match status" value="1"/>
</dbReference>
<dbReference type="SUPFAM" id="SSF52507">
    <property type="entry name" value="Homo-oligomeric flavin-containing Cys decarboxylases, HFCD"/>
    <property type="match status" value="1"/>
</dbReference>